<feature type="compositionally biased region" description="Basic and acidic residues" evidence="1">
    <location>
        <begin position="989"/>
        <end position="1008"/>
    </location>
</feature>
<dbReference type="Proteomes" id="UP001198893">
    <property type="component" value="Unassembled WGS sequence"/>
</dbReference>
<dbReference type="AlphaFoldDB" id="A0AAW4WDQ0"/>
<protein>
    <submittedName>
        <fullName evidence="2">DUF6240 domain-containing protein</fullName>
    </submittedName>
</protein>
<evidence type="ECO:0000256" key="1">
    <source>
        <dbReference type="SAM" id="MobiDB-lite"/>
    </source>
</evidence>
<accession>A0AAW4WDQ0</accession>
<dbReference type="RefSeq" id="WP_227709717.1">
    <property type="nucleotide sequence ID" value="NZ_JAJEQW010000002.1"/>
</dbReference>
<dbReference type="EMBL" id="JAJEQW010000002">
    <property type="protein sequence ID" value="MCC2241441.1"/>
    <property type="molecule type" value="Genomic_DNA"/>
</dbReference>
<gene>
    <name evidence="2" type="ORF">LKD47_03855</name>
</gene>
<feature type="region of interest" description="Disordered" evidence="1">
    <location>
        <begin position="989"/>
        <end position="1011"/>
    </location>
</feature>
<dbReference type="InterPro" id="IPR046207">
    <property type="entry name" value="DUF6240"/>
</dbReference>
<organism evidence="2 3">
    <name type="scientific">Roseburia amylophila</name>
    <dbReference type="NCBI Taxonomy" id="2981794"/>
    <lineage>
        <taxon>Bacteria</taxon>
        <taxon>Bacillati</taxon>
        <taxon>Bacillota</taxon>
        <taxon>Clostridia</taxon>
        <taxon>Lachnospirales</taxon>
        <taxon>Lachnospiraceae</taxon>
        <taxon>Roseburia</taxon>
    </lineage>
</organism>
<sequence length="1033" mass="115134">MRIEQNQKMDANVVVTGNARQENVAAAKKDASIVRIEKDRKADRLLEQPTYGKPEKEENALEEIREQASNLDATQMKNEMLFASDHTTGKDAKTMEEDGFSLTDTEIPTVVTETDKMKMRLAKSGEDISYFGDGLSDAQIEAMAGSTAMAKHIESALNTVNIPVTENNVKDITETANMMEELHTPDEGSMKYMLDNELPVTTANLYKAEFSGSATYVGMQQMTDLDYDALKQQIEAVISESGMDVNEQNMADGRWLIENGIPLTAENLEKLSTLQQLQLPLGEEEIVAVSAEAISDGIRPQDVVLSGNNFKNQAQDALDVITNVTDEELAYVVNSGEPLTIENLKKAADEIKNKDTKVSAASDKTAYTKSGLDLLTARRQLEETRLKMTSEANLSLLKKGISIDTMELSQLVEELKTQENEYYSRLLSGDGIAPKEADVALFRNVMDTSEALKAMPAYALGIHPVDETTLQSLYEDGAALKDTFEKAGERYETMMTAPRQDMGDSISKAFRNVDDILKDLGLETSYGNQRAVRILAYNQMELTPENIAEMKAADEEVQRAFDHLKPAVVRTMIKEGMNPLDMSFEEINTVSEQIQEEQGITEEEKFSKYLYKLEQNKEISEEERSAYIGVYRLIRQVEKTDGAAIGALLQQGGDITLRGLLTQIRSAKHGAMDYQVDDDFGGVQTKEGAGISITEQIEGAYQKNKLSDVKDGLVPEKIAPFMEDEKWLSMTPEELADAMKEVEQKEETEAAYRKEQVQELSQAAAAPQEVYEWLEQLDMPATVNRVLAAADYMNNRNQVFNRLFKMADRSENLSEELENIKEKIFSDFAEAVKTPKEMAEAQRKLADTAENVMKTMMMSEDNLTSLDLQELKMMHTQIALGSAAAKKEEYAVPVLVQGETCNVSLKIVRGEEKKGLVDVVFETDRLGRVAAQLRAGKEKISGYIAAESKETTALFESHAKEWENLFAQEPGQEVSISYMTGEIKKDGIHHSTEVSSENTDKTEEKNSSDTEIQTKTLYGMAESFLKAVKSLER</sequence>
<evidence type="ECO:0000313" key="3">
    <source>
        <dbReference type="Proteomes" id="UP001198893"/>
    </source>
</evidence>
<dbReference type="Pfam" id="PF19753">
    <property type="entry name" value="DUF6240"/>
    <property type="match status" value="2"/>
</dbReference>
<reference evidence="2" key="1">
    <citation type="submission" date="2021-10" db="EMBL/GenBank/DDBJ databases">
        <title>Anaerobic single-cell dispensing facilitates the cultivation of human gut bacteria.</title>
        <authorList>
            <person name="Afrizal A."/>
        </authorList>
    </citation>
    <scope>NUCLEOTIDE SEQUENCE</scope>
    <source>
        <strain evidence="2">CLA-AA-H204</strain>
    </source>
</reference>
<proteinExistence type="predicted"/>
<name>A0AAW4WDQ0_9FIRM</name>
<comment type="caution">
    <text evidence="2">The sequence shown here is derived from an EMBL/GenBank/DDBJ whole genome shotgun (WGS) entry which is preliminary data.</text>
</comment>
<evidence type="ECO:0000313" key="2">
    <source>
        <dbReference type="EMBL" id="MCC2241441.1"/>
    </source>
</evidence>